<reference evidence="1" key="2">
    <citation type="submission" date="2022-03" db="EMBL/GenBank/DDBJ databases">
        <title>Draft title - Genomic analysis of global carrot germplasm unveils the trajectory of domestication and the origin of high carotenoid orange carrot.</title>
        <authorList>
            <person name="Iorizzo M."/>
            <person name="Ellison S."/>
            <person name="Senalik D."/>
            <person name="Macko-Podgorni A."/>
            <person name="Grzebelus D."/>
            <person name="Bostan H."/>
            <person name="Rolling W."/>
            <person name="Curaba J."/>
            <person name="Simon P."/>
        </authorList>
    </citation>
    <scope>NUCLEOTIDE SEQUENCE</scope>
    <source>
        <tissue evidence="1">Leaf</tissue>
    </source>
</reference>
<organism evidence="1 2">
    <name type="scientific">Daucus carota subsp. sativus</name>
    <name type="common">Carrot</name>
    <dbReference type="NCBI Taxonomy" id="79200"/>
    <lineage>
        <taxon>Eukaryota</taxon>
        <taxon>Viridiplantae</taxon>
        <taxon>Streptophyta</taxon>
        <taxon>Embryophyta</taxon>
        <taxon>Tracheophyta</taxon>
        <taxon>Spermatophyta</taxon>
        <taxon>Magnoliopsida</taxon>
        <taxon>eudicotyledons</taxon>
        <taxon>Gunneridae</taxon>
        <taxon>Pentapetalae</taxon>
        <taxon>asterids</taxon>
        <taxon>campanulids</taxon>
        <taxon>Apiales</taxon>
        <taxon>Apiaceae</taxon>
        <taxon>Apioideae</taxon>
        <taxon>Scandiceae</taxon>
        <taxon>Daucinae</taxon>
        <taxon>Daucus</taxon>
        <taxon>Daucus sect. Daucus</taxon>
    </lineage>
</organism>
<gene>
    <name evidence="1" type="ORF">DCAR_0101023</name>
</gene>
<protein>
    <submittedName>
        <fullName evidence="1">Uncharacterized protein</fullName>
    </submittedName>
</protein>
<sequence>MFNMIYANHFAEGKTKRMIACIPQRMNGTVDYMAQYGIEKGLDFGEFTGTVGNMDYFLAIDMGMTMSLPNSEVLQNLVEGEVIDGPPPPKKRKFGELVSVERPLQCFKDKGKAKVMEHYSFNDKGLFTEKAVKAMTDGSLCRYSPVFNGEVVNLDAVVGNGIYARDILHHAIIGTMHVIIP</sequence>
<dbReference type="EMBL" id="CP093343">
    <property type="protein sequence ID" value="WOG81868.1"/>
    <property type="molecule type" value="Genomic_DNA"/>
</dbReference>
<accession>A0A166G312</accession>
<dbReference type="Gramene" id="KZN08484">
    <property type="protein sequence ID" value="KZN08484"/>
    <property type="gene ID" value="DCAR_001030"/>
</dbReference>
<reference evidence="1" key="1">
    <citation type="journal article" date="2016" name="Nat. Genet.">
        <title>A high-quality carrot genome assembly provides new insights into carotenoid accumulation and asterid genome evolution.</title>
        <authorList>
            <person name="Iorizzo M."/>
            <person name="Ellison S."/>
            <person name="Senalik D."/>
            <person name="Zeng P."/>
            <person name="Satapoomin P."/>
            <person name="Huang J."/>
            <person name="Bowman M."/>
            <person name="Iovene M."/>
            <person name="Sanseverino W."/>
            <person name="Cavagnaro P."/>
            <person name="Yildiz M."/>
            <person name="Macko-Podgorni A."/>
            <person name="Moranska E."/>
            <person name="Grzebelus E."/>
            <person name="Grzebelus D."/>
            <person name="Ashrafi H."/>
            <person name="Zheng Z."/>
            <person name="Cheng S."/>
            <person name="Spooner D."/>
            <person name="Van Deynze A."/>
            <person name="Simon P."/>
        </authorList>
    </citation>
    <scope>NUCLEOTIDE SEQUENCE</scope>
    <source>
        <tissue evidence="1">Leaf</tissue>
    </source>
</reference>
<evidence type="ECO:0000313" key="2">
    <source>
        <dbReference type="Proteomes" id="UP000077755"/>
    </source>
</evidence>
<dbReference type="AlphaFoldDB" id="A0A166G312"/>
<keyword evidence="2" id="KW-1185">Reference proteome</keyword>
<name>A0A166G312_DAUCS</name>
<evidence type="ECO:0000313" key="1">
    <source>
        <dbReference type="EMBL" id="WOG81868.1"/>
    </source>
</evidence>
<dbReference type="Proteomes" id="UP000077755">
    <property type="component" value="Chromosome 1"/>
</dbReference>
<proteinExistence type="predicted"/>